<dbReference type="InterPro" id="IPR052337">
    <property type="entry name" value="SAT4-like"/>
</dbReference>
<evidence type="ECO:0000256" key="3">
    <source>
        <dbReference type="ARBA" id="ARBA00022989"/>
    </source>
</evidence>
<evidence type="ECO:0000256" key="4">
    <source>
        <dbReference type="ARBA" id="ARBA00023136"/>
    </source>
</evidence>
<comment type="caution">
    <text evidence="8">The sequence shown here is derived from an EMBL/GenBank/DDBJ whole genome shotgun (WGS) entry which is preliminary data.</text>
</comment>
<evidence type="ECO:0000256" key="2">
    <source>
        <dbReference type="ARBA" id="ARBA00022692"/>
    </source>
</evidence>
<sequence length="337" mass="37371">MNTSTDVRAQHTASTYTILWVFEAVATITFILRILSQSFLAHEGLGLEDALMAFGWTLNLSAAILATLSVKAMNVDISLALKLGLVSSALAAPALWFPKVSVALLLVRLMQPGKWVKIFFIVGPVLSLLLLCVPAVTITFVQCDPIPGQWDPERYKPTCWRPNIAVDVDIIANTSSSMFDFIYAIYPAIVFWKMRLATARKLQISILMGLGIISGAVGVYKTSLLPILSTREASLEAAVAGTHRIAMWTNIEVGIIISAACIPLSRPVYRLIMRNSQHQQEGIGNYRELPERMSERWLHLHPTHAQIYVRDDIEIQIDQRADLDGMTLSYTPKEPPA</sequence>
<proteinExistence type="inferred from homology"/>
<comment type="subcellular location">
    <subcellularLocation>
        <location evidence="1">Membrane</location>
        <topology evidence="1">Multi-pass membrane protein</topology>
    </subcellularLocation>
</comment>
<dbReference type="Pfam" id="PF20684">
    <property type="entry name" value="Fung_rhodopsin"/>
    <property type="match status" value="1"/>
</dbReference>
<evidence type="ECO:0000256" key="1">
    <source>
        <dbReference type="ARBA" id="ARBA00004141"/>
    </source>
</evidence>
<dbReference type="OrthoDB" id="5417887at2759"/>
<keyword evidence="2 6" id="KW-0812">Transmembrane</keyword>
<dbReference type="GeneID" id="31007890"/>
<feature type="transmembrane region" description="Helical" evidence="6">
    <location>
        <begin position="245"/>
        <end position="264"/>
    </location>
</feature>
<gene>
    <name evidence="8" type="ORF">UA08_08134</name>
</gene>
<dbReference type="GO" id="GO:0016020">
    <property type="term" value="C:membrane"/>
    <property type="evidence" value="ECO:0007669"/>
    <property type="project" value="UniProtKB-SubCell"/>
</dbReference>
<dbReference type="EMBL" id="LFMY01000014">
    <property type="protein sequence ID" value="OKL56464.1"/>
    <property type="molecule type" value="Genomic_DNA"/>
</dbReference>
<evidence type="ECO:0000256" key="5">
    <source>
        <dbReference type="ARBA" id="ARBA00038359"/>
    </source>
</evidence>
<feature type="transmembrane region" description="Helical" evidence="6">
    <location>
        <begin position="118"/>
        <end position="141"/>
    </location>
</feature>
<organism evidence="8 9">
    <name type="scientific">Talaromyces atroroseus</name>
    <dbReference type="NCBI Taxonomy" id="1441469"/>
    <lineage>
        <taxon>Eukaryota</taxon>
        <taxon>Fungi</taxon>
        <taxon>Dikarya</taxon>
        <taxon>Ascomycota</taxon>
        <taxon>Pezizomycotina</taxon>
        <taxon>Eurotiomycetes</taxon>
        <taxon>Eurotiomycetidae</taxon>
        <taxon>Eurotiales</taxon>
        <taxon>Trichocomaceae</taxon>
        <taxon>Talaromyces</taxon>
        <taxon>Talaromyces sect. Trachyspermi</taxon>
    </lineage>
</organism>
<keyword evidence="4 6" id="KW-0472">Membrane</keyword>
<dbReference type="PANTHER" id="PTHR33048:SF155">
    <property type="entry name" value="INTEGRAL MEMBRANE PROTEIN"/>
    <property type="match status" value="1"/>
</dbReference>
<feature type="transmembrane region" description="Helical" evidence="6">
    <location>
        <begin position="53"/>
        <end position="73"/>
    </location>
</feature>
<protein>
    <recommendedName>
        <fullName evidence="7">Rhodopsin domain-containing protein</fullName>
    </recommendedName>
</protein>
<evidence type="ECO:0000313" key="8">
    <source>
        <dbReference type="EMBL" id="OKL56464.1"/>
    </source>
</evidence>
<reference evidence="8 9" key="1">
    <citation type="submission" date="2015-06" db="EMBL/GenBank/DDBJ databases">
        <title>Talaromyces atroroseus IBT 11181 draft genome.</title>
        <authorList>
            <person name="Rasmussen K.B."/>
            <person name="Rasmussen S."/>
            <person name="Petersen B."/>
            <person name="Sicheritz-Ponten T."/>
            <person name="Mortensen U.H."/>
            <person name="Thrane U."/>
        </authorList>
    </citation>
    <scope>NUCLEOTIDE SEQUENCE [LARGE SCALE GENOMIC DNA]</scope>
    <source>
        <strain evidence="8 9">IBT 11181</strain>
    </source>
</reference>
<keyword evidence="3 6" id="KW-1133">Transmembrane helix</keyword>
<feature type="transmembrane region" description="Helical" evidence="6">
    <location>
        <begin position="13"/>
        <end position="32"/>
    </location>
</feature>
<feature type="domain" description="Rhodopsin" evidence="7">
    <location>
        <begin position="32"/>
        <end position="270"/>
    </location>
</feature>
<evidence type="ECO:0000313" key="9">
    <source>
        <dbReference type="Proteomes" id="UP000214365"/>
    </source>
</evidence>
<accession>A0A225AEM3</accession>
<dbReference type="STRING" id="1441469.A0A225AEM3"/>
<feature type="transmembrane region" description="Helical" evidence="6">
    <location>
        <begin position="204"/>
        <end position="225"/>
    </location>
</feature>
<evidence type="ECO:0000259" key="7">
    <source>
        <dbReference type="Pfam" id="PF20684"/>
    </source>
</evidence>
<keyword evidence="9" id="KW-1185">Reference proteome</keyword>
<evidence type="ECO:0000256" key="6">
    <source>
        <dbReference type="SAM" id="Phobius"/>
    </source>
</evidence>
<dbReference type="PANTHER" id="PTHR33048">
    <property type="entry name" value="PTH11-LIKE INTEGRAL MEMBRANE PROTEIN (AFU_ORTHOLOGUE AFUA_5G11245)"/>
    <property type="match status" value="1"/>
</dbReference>
<name>A0A225AEM3_TALAT</name>
<feature type="transmembrane region" description="Helical" evidence="6">
    <location>
        <begin position="170"/>
        <end position="192"/>
    </location>
</feature>
<dbReference type="InterPro" id="IPR049326">
    <property type="entry name" value="Rhodopsin_dom_fungi"/>
</dbReference>
<dbReference type="Proteomes" id="UP000214365">
    <property type="component" value="Unassembled WGS sequence"/>
</dbReference>
<dbReference type="AlphaFoldDB" id="A0A225AEM3"/>
<comment type="similarity">
    <text evidence="5">Belongs to the SAT4 family.</text>
</comment>
<dbReference type="RefSeq" id="XP_020116585.1">
    <property type="nucleotide sequence ID" value="XM_020263342.1"/>
</dbReference>